<evidence type="ECO:0000313" key="3">
    <source>
        <dbReference type="Proteomes" id="UP001326613"/>
    </source>
</evidence>
<accession>A0ABZ0UVJ7</accession>
<dbReference type="Proteomes" id="UP001326613">
    <property type="component" value="Chromosome"/>
</dbReference>
<sequence>MKNINYESLQLLMQNIDQRVDELLTQLAAQQEEIRQLKNRNQQLEYYCQQTVDQIEKYVAELEQIRSYYADSYHNSK</sequence>
<feature type="coiled-coil region" evidence="1">
    <location>
        <begin position="6"/>
        <end position="47"/>
    </location>
</feature>
<reference evidence="2 3" key="1">
    <citation type="submission" date="2022-10" db="EMBL/GenBank/DDBJ databases">
        <title>Host association and intracellularity evolved multiple times independently in the Rickettsiales.</title>
        <authorList>
            <person name="Castelli M."/>
            <person name="Nardi T."/>
            <person name="Gammuto L."/>
            <person name="Bellinzona G."/>
            <person name="Sabaneyeva E."/>
            <person name="Potekhin A."/>
            <person name="Serra V."/>
            <person name="Petroni G."/>
            <person name="Sassera D."/>
        </authorList>
    </citation>
    <scope>NUCLEOTIDE SEQUENCE [LARGE SCALE GENOMIC DNA]</scope>
    <source>
        <strain evidence="2 3">Kr 154-4</strain>
    </source>
</reference>
<protein>
    <submittedName>
        <fullName evidence="2">Uncharacterized protein</fullName>
    </submittedName>
</protein>
<keyword evidence="3" id="KW-1185">Reference proteome</keyword>
<name>A0ABZ0UVJ7_9RICK</name>
<proteinExistence type="predicted"/>
<gene>
    <name evidence="2" type="ORF">Trichorick_00888</name>
</gene>
<evidence type="ECO:0000256" key="1">
    <source>
        <dbReference type="SAM" id="Coils"/>
    </source>
</evidence>
<evidence type="ECO:0000313" key="2">
    <source>
        <dbReference type="EMBL" id="WPY00998.1"/>
    </source>
</evidence>
<dbReference type="Gene3D" id="6.10.140.920">
    <property type="match status" value="1"/>
</dbReference>
<keyword evidence="1" id="KW-0175">Coiled coil</keyword>
<dbReference type="EMBL" id="CP112932">
    <property type="protein sequence ID" value="WPY00998.1"/>
    <property type="molecule type" value="Genomic_DNA"/>
</dbReference>
<dbReference type="RefSeq" id="WP_323737814.1">
    <property type="nucleotide sequence ID" value="NZ_CP112932.1"/>
</dbReference>
<organism evidence="2 3">
    <name type="scientific">Candidatus Trichorickettsia mobilis</name>
    <dbReference type="NCBI Taxonomy" id="1346319"/>
    <lineage>
        <taxon>Bacteria</taxon>
        <taxon>Pseudomonadati</taxon>
        <taxon>Pseudomonadota</taxon>
        <taxon>Alphaproteobacteria</taxon>
        <taxon>Rickettsiales</taxon>
        <taxon>Rickettsiaceae</taxon>
        <taxon>Rickettsieae</taxon>
        <taxon>Candidatus Trichorickettsia</taxon>
    </lineage>
</organism>